<dbReference type="CDD" id="cd03254">
    <property type="entry name" value="ABCC_Glucan_exporter_like"/>
    <property type="match status" value="1"/>
</dbReference>
<comment type="caution">
    <text evidence="11">The sequence shown here is derived from an EMBL/GenBank/DDBJ whole genome shotgun (WGS) entry which is preliminary data.</text>
</comment>
<feature type="transmembrane region" description="Helical" evidence="8">
    <location>
        <begin position="265"/>
        <end position="285"/>
    </location>
</feature>
<feature type="transmembrane region" description="Helical" evidence="8">
    <location>
        <begin position="81"/>
        <end position="99"/>
    </location>
</feature>
<accession>F5L8T4</accession>
<dbReference type="InterPro" id="IPR039421">
    <property type="entry name" value="Type_1_exporter"/>
</dbReference>
<dbReference type="InterPro" id="IPR003593">
    <property type="entry name" value="AAA+_ATPase"/>
</dbReference>
<dbReference type="Pfam" id="PF00664">
    <property type="entry name" value="ABC_membrane"/>
    <property type="match status" value="1"/>
</dbReference>
<dbReference type="FunFam" id="3.40.50.300:FF:000287">
    <property type="entry name" value="Multidrug ABC transporter ATP-binding protein"/>
    <property type="match status" value="1"/>
</dbReference>
<evidence type="ECO:0000259" key="9">
    <source>
        <dbReference type="PROSITE" id="PS50893"/>
    </source>
</evidence>
<evidence type="ECO:0000256" key="6">
    <source>
        <dbReference type="ARBA" id="ARBA00022989"/>
    </source>
</evidence>
<sequence>MSQVCASNREQSPTSTVEKVSRKRVFLRLLSYTRPHRKGLCIAFMVLLLATGADLIGPILVKTFIDDYLAPGVFDWQAISLLAGLYVVLHLASVALMYYQLFSFQKIAQYIIQKLRMDLFSKVQHLGLSFFDRTPAGTLVSRITNDTEAIKELYISVLAVFIQSTVFLLGIFVAMFYLDTRLALFCLTLLPFIIGVMYAYRRLSSHAYHLTRQKLSLLNAKLNESLQGMGIIQAFRQQQRLRDEYRRITDEHYQAHLKTVRFNGLLLRPATDFIYLLAIVLILSYFGRQSFTSGVEIGVVWAFVTYLDRFFEPVNMMMMRLAQLQQALVAGERVFGLLDEAELAPSQQGSGNPVISAGHIEFRNVTFSYDGKVDVLKNISFEAKPGQTVALVGHTGSGKSSIVNLLLRFYPLKQGQILIDGVPLEQYKDEELRKKIGLVLQDPFLFVGDIRSNITLNDPSFSDEDVKAAAKLVQADTFIEKLPRQYTETVGERGATFSSGQRQLISFARTMIRNPKILVLDEATASVDTETEEAIQKALANMRKGRTTIAIAHRLSTIQDADLILVLHQGEIIERGTHQELLAQKGLYHKMYLLQHGLNEKLPVQK</sequence>
<dbReference type="PANTHER" id="PTHR43394">
    <property type="entry name" value="ATP-DEPENDENT PERMEASE MDL1, MITOCHONDRIAL"/>
    <property type="match status" value="1"/>
</dbReference>
<feature type="transmembrane region" description="Helical" evidence="8">
    <location>
        <begin position="40"/>
        <end position="61"/>
    </location>
</feature>
<protein>
    <submittedName>
        <fullName evidence="11">ABC transporter related protein</fullName>
    </submittedName>
</protein>
<dbReference type="GO" id="GO:0005886">
    <property type="term" value="C:plasma membrane"/>
    <property type="evidence" value="ECO:0007669"/>
    <property type="project" value="UniProtKB-SubCell"/>
</dbReference>
<dbReference type="InterPro" id="IPR017871">
    <property type="entry name" value="ABC_transporter-like_CS"/>
</dbReference>
<feature type="domain" description="ABC transporter" evidence="9">
    <location>
        <begin position="360"/>
        <end position="594"/>
    </location>
</feature>
<evidence type="ECO:0000256" key="2">
    <source>
        <dbReference type="ARBA" id="ARBA00022448"/>
    </source>
</evidence>
<proteinExistence type="predicted"/>
<dbReference type="InterPro" id="IPR003439">
    <property type="entry name" value="ABC_transporter-like_ATP-bd"/>
</dbReference>
<dbReference type="Pfam" id="PF00005">
    <property type="entry name" value="ABC_tran"/>
    <property type="match status" value="1"/>
</dbReference>
<evidence type="ECO:0000259" key="10">
    <source>
        <dbReference type="PROSITE" id="PS50929"/>
    </source>
</evidence>
<evidence type="ECO:0000256" key="7">
    <source>
        <dbReference type="ARBA" id="ARBA00023136"/>
    </source>
</evidence>
<evidence type="ECO:0000313" key="11">
    <source>
        <dbReference type="EMBL" id="EGL82216.1"/>
    </source>
</evidence>
<comment type="subcellular location">
    <subcellularLocation>
        <location evidence="1">Cell membrane</location>
        <topology evidence="1">Multi-pass membrane protein</topology>
    </subcellularLocation>
</comment>
<keyword evidence="2" id="KW-0813">Transport</keyword>
<gene>
    <name evidence="11" type="ORF">CathTA2_2239</name>
</gene>
<evidence type="ECO:0000256" key="3">
    <source>
        <dbReference type="ARBA" id="ARBA00022692"/>
    </source>
</evidence>
<dbReference type="Gene3D" id="3.40.50.300">
    <property type="entry name" value="P-loop containing nucleotide triphosphate hydrolases"/>
    <property type="match status" value="1"/>
</dbReference>
<dbReference type="PROSITE" id="PS50929">
    <property type="entry name" value="ABC_TM1F"/>
    <property type="match status" value="1"/>
</dbReference>
<dbReference type="InterPro" id="IPR027417">
    <property type="entry name" value="P-loop_NTPase"/>
</dbReference>
<evidence type="ECO:0000256" key="5">
    <source>
        <dbReference type="ARBA" id="ARBA00022840"/>
    </source>
</evidence>
<dbReference type="PROSITE" id="PS50893">
    <property type="entry name" value="ABC_TRANSPORTER_2"/>
    <property type="match status" value="1"/>
</dbReference>
<dbReference type="PROSITE" id="PS00211">
    <property type="entry name" value="ABC_TRANSPORTER_1"/>
    <property type="match status" value="1"/>
</dbReference>
<dbReference type="GO" id="GO:0015421">
    <property type="term" value="F:ABC-type oligopeptide transporter activity"/>
    <property type="evidence" value="ECO:0007669"/>
    <property type="project" value="TreeGrafter"/>
</dbReference>
<feature type="transmembrane region" description="Helical" evidence="8">
    <location>
        <begin position="182"/>
        <end position="200"/>
    </location>
</feature>
<dbReference type="AlphaFoldDB" id="F5L8T4"/>
<name>F5L8T4_CALTT</name>
<dbReference type="CDD" id="cd18544">
    <property type="entry name" value="ABC_6TM_TmrA_like"/>
    <property type="match status" value="1"/>
</dbReference>
<keyword evidence="6 8" id="KW-1133">Transmembrane helix</keyword>
<dbReference type="SMART" id="SM00382">
    <property type="entry name" value="AAA"/>
    <property type="match status" value="1"/>
</dbReference>
<dbReference type="InterPro" id="IPR036640">
    <property type="entry name" value="ABC1_TM_sf"/>
</dbReference>
<dbReference type="PANTHER" id="PTHR43394:SF1">
    <property type="entry name" value="ATP-BINDING CASSETTE SUB-FAMILY B MEMBER 10, MITOCHONDRIAL"/>
    <property type="match status" value="1"/>
</dbReference>
<dbReference type="SUPFAM" id="SSF90123">
    <property type="entry name" value="ABC transporter transmembrane region"/>
    <property type="match status" value="1"/>
</dbReference>
<dbReference type="GO" id="GO:0016887">
    <property type="term" value="F:ATP hydrolysis activity"/>
    <property type="evidence" value="ECO:0007669"/>
    <property type="project" value="InterPro"/>
</dbReference>
<reference evidence="11 12" key="1">
    <citation type="journal article" date="2011" name="J. Bacteriol.">
        <title>Draft genome sequence of the thermoalkaliphilic Caldalkalibacillus thermarum strain TA2.A1.</title>
        <authorList>
            <person name="Kalamorz F."/>
            <person name="Keis S."/>
            <person name="McMillan D.G."/>
            <person name="Olsson K."/>
            <person name="Stanton J.A."/>
            <person name="Stockwell P."/>
            <person name="Black M.A."/>
            <person name="Klingeman D.M."/>
            <person name="Land M.L."/>
            <person name="Han C.S."/>
            <person name="Martin S.L."/>
            <person name="Becher S.A."/>
            <person name="Peddie C.J."/>
            <person name="Morgan H.W."/>
            <person name="Matthies D."/>
            <person name="Preiss L."/>
            <person name="Meier T."/>
            <person name="Brown S.D."/>
            <person name="Cook G.M."/>
        </authorList>
    </citation>
    <scope>NUCLEOTIDE SEQUENCE [LARGE SCALE GENOMIC DNA]</scope>
    <source>
        <strain evidence="11 12">TA2.A1</strain>
    </source>
</reference>
<dbReference type="InterPro" id="IPR011527">
    <property type="entry name" value="ABC1_TM_dom"/>
</dbReference>
<dbReference type="GO" id="GO:0005524">
    <property type="term" value="F:ATP binding"/>
    <property type="evidence" value="ECO:0007669"/>
    <property type="project" value="UniProtKB-KW"/>
</dbReference>
<dbReference type="Gene3D" id="1.20.1560.10">
    <property type="entry name" value="ABC transporter type 1, transmembrane domain"/>
    <property type="match status" value="1"/>
</dbReference>
<dbReference type="Proteomes" id="UP000010716">
    <property type="component" value="Unassembled WGS sequence"/>
</dbReference>
<evidence type="ECO:0000256" key="1">
    <source>
        <dbReference type="ARBA" id="ARBA00004651"/>
    </source>
</evidence>
<evidence type="ECO:0000256" key="8">
    <source>
        <dbReference type="SAM" id="Phobius"/>
    </source>
</evidence>
<evidence type="ECO:0000313" key="12">
    <source>
        <dbReference type="Proteomes" id="UP000010716"/>
    </source>
</evidence>
<keyword evidence="7 8" id="KW-0472">Membrane</keyword>
<organism evidence="11 12">
    <name type="scientific">Caldalkalibacillus thermarum (strain TA2.A1)</name>
    <dbReference type="NCBI Taxonomy" id="986075"/>
    <lineage>
        <taxon>Bacteria</taxon>
        <taxon>Bacillati</taxon>
        <taxon>Bacillota</taxon>
        <taxon>Bacilli</taxon>
        <taxon>Bacillales</taxon>
        <taxon>Bacillaceae</taxon>
        <taxon>Caldalkalibacillus</taxon>
    </lineage>
</organism>
<dbReference type="RefSeq" id="WP_007505554.1">
    <property type="nucleotide sequence ID" value="NZ_AFCE01000153.1"/>
</dbReference>
<evidence type="ECO:0000256" key="4">
    <source>
        <dbReference type="ARBA" id="ARBA00022741"/>
    </source>
</evidence>
<keyword evidence="3 8" id="KW-0812">Transmembrane</keyword>
<keyword evidence="4" id="KW-0547">Nucleotide-binding</keyword>
<feature type="domain" description="ABC transmembrane type-1" evidence="10">
    <location>
        <begin position="42"/>
        <end position="326"/>
    </location>
</feature>
<keyword evidence="5" id="KW-0067">ATP-binding</keyword>
<dbReference type="EMBL" id="AFCE01000153">
    <property type="protein sequence ID" value="EGL82216.1"/>
    <property type="molecule type" value="Genomic_DNA"/>
</dbReference>
<dbReference type="SUPFAM" id="SSF52540">
    <property type="entry name" value="P-loop containing nucleoside triphosphate hydrolases"/>
    <property type="match status" value="1"/>
</dbReference>
<dbReference type="OrthoDB" id="9770415at2"/>
<feature type="transmembrane region" description="Helical" evidence="8">
    <location>
        <begin position="153"/>
        <end position="176"/>
    </location>
</feature>
<dbReference type="eggNOG" id="COG1132">
    <property type="taxonomic scope" value="Bacteria"/>
</dbReference>